<proteinExistence type="predicted"/>
<dbReference type="Proteomes" id="UP000010729">
    <property type="component" value="Unassembled WGS sequence"/>
</dbReference>
<evidence type="ECO:0000313" key="3">
    <source>
        <dbReference type="Proteomes" id="UP000010729"/>
    </source>
</evidence>
<reference evidence="2 3" key="1">
    <citation type="journal article" date="2013" name="Genome Announc.">
        <title>Draft Genome Sequence of Arthrobacter crystallopoietes Strain BAB-32, Revealing Genes for Bioremediation.</title>
        <authorList>
            <person name="Joshi M.N."/>
            <person name="Pandit A.S."/>
            <person name="Sharma A."/>
            <person name="Pandya R.V."/>
            <person name="Desai S.M."/>
            <person name="Saxena A.K."/>
            <person name="Bagatharia S.B."/>
        </authorList>
    </citation>
    <scope>NUCLEOTIDE SEQUENCE [LARGE SCALE GENOMIC DNA]</scope>
    <source>
        <strain evidence="2 3">BAB-32</strain>
    </source>
</reference>
<dbReference type="AlphaFoldDB" id="N1V7R4"/>
<accession>N1V7R4</accession>
<organism evidence="2 3">
    <name type="scientific">Arthrobacter crystallopoietes BAB-32</name>
    <dbReference type="NCBI Taxonomy" id="1246476"/>
    <lineage>
        <taxon>Bacteria</taxon>
        <taxon>Bacillati</taxon>
        <taxon>Actinomycetota</taxon>
        <taxon>Actinomycetes</taxon>
        <taxon>Micrococcales</taxon>
        <taxon>Micrococcaceae</taxon>
        <taxon>Crystallibacter</taxon>
    </lineage>
</organism>
<comment type="caution">
    <text evidence="2">The sequence shown here is derived from an EMBL/GenBank/DDBJ whole genome shotgun (WGS) entry which is preliminary data.</text>
</comment>
<feature type="non-terminal residue" evidence="2">
    <location>
        <position position="72"/>
    </location>
</feature>
<dbReference type="Pfam" id="PF19291">
    <property type="entry name" value="TREH_N"/>
    <property type="match status" value="1"/>
</dbReference>
<protein>
    <submittedName>
        <fullName evidence="2">Glucoamylase</fullName>
    </submittedName>
</protein>
<dbReference type="EMBL" id="ANPE02000040">
    <property type="protein sequence ID" value="EMY36049.1"/>
    <property type="molecule type" value="Genomic_DNA"/>
</dbReference>
<evidence type="ECO:0000313" key="2">
    <source>
        <dbReference type="EMBL" id="EMY36049.1"/>
    </source>
</evidence>
<keyword evidence="3" id="KW-1185">Reference proteome</keyword>
<evidence type="ECO:0000259" key="1">
    <source>
        <dbReference type="Pfam" id="PF19291"/>
    </source>
</evidence>
<dbReference type="InterPro" id="IPR045582">
    <property type="entry name" value="Trehalase-like_N"/>
</dbReference>
<name>N1V7R4_9MICC</name>
<dbReference type="RefSeq" id="WP_005266447.1">
    <property type="nucleotide sequence ID" value="NZ_ANPE02000040.1"/>
</dbReference>
<sequence>MGSPIEDYALISDLHTGALVSRTGSMDWLCFPRFDSDSTFAALLGTPEHGRWLLAPDGAHDENAEPLGTGPA</sequence>
<gene>
    <name evidence="2" type="ORF">D477_001164</name>
</gene>
<feature type="domain" description="Trehalase-like N-terminal" evidence="1">
    <location>
        <begin position="3"/>
        <end position="57"/>
    </location>
</feature>